<keyword evidence="1" id="KW-0479">Metal-binding</keyword>
<keyword evidence="4" id="KW-1185">Reference proteome</keyword>
<dbReference type="AlphaFoldDB" id="A0AAN9FZN2"/>
<evidence type="ECO:0000313" key="4">
    <source>
        <dbReference type="Proteomes" id="UP001372338"/>
    </source>
</evidence>
<name>A0AAN9FZN2_CROPI</name>
<proteinExistence type="predicted"/>
<dbReference type="PANTHER" id="PTHR45730:SF109">
    <property type="entry name" value="ZINC FINGER PROTEIN KNUCKLES"/>
    <property type="match status" value="1"/>
</dbReference>
<evidence type="ECO:0000259" key="2">
    <source>
        <dbReference type="PROSITE" id="PS50157"/>
    </source>
</evidence>
<dbReference type="Gene3D" id="3.30.160.60">
    <property type="entry name" value="Classic Zinc Finger"/>
    <property type="match status" value="1"/>
</dbReference>
<keyword evidence="1" id="KW-0862">Zinc</keyword>
<dbReference type="PANTHER" id="PTHR45730">
    <property type="entry name" value="ZINC FINGER PROTEIN JAGGED"/>
    <property type="match status" value="1"/>
</dbReference>
<dbReference type="PROSITE" id="PS50157">
    <property type="entry name" value="ZINC_FINGER_C2H2_2"/>
    <property type="match status" value="1"/>
</dbReference>
<dbReference type="GO" id="GO:0003700">
    <property type="term" value="F:DNA-binding transcription factor activity"/>
    <property type="evidence" value="ECO:0007669"/>
    <property type="project" value="InterPro"/>
</dbReference>
<dbReference type="SUPFAM" id="SSF57667">
    <property type="entry name" value="beta-beta-alpha zinc fingers"/>
    <property type="match status" value="1"/>
</dbReference>
<sequence length="206" mass="23436">MSKTMSIRYFEDKKLKRKVEETPTLELKIYENSGTPNYSKPSNDGEVQENKSLEFACKFCDKKFSKFEALGGHQNAHKFERRLEMEKKMWYTQGFGSSITNLPYHGVRFQYPLGHVPNMFWPHFSAVGYGDYHGQHLFNEPLTSHGFGLAGSWGGSDGIPQRLNVGLLDAFNHSQDHANVENPILEDRDVSSASQASEELDLTLKL</sequence>
<dbReference type="EMBL" id="JAYWIO010000002">
    <property type="protein sequence ID" value="KAK7281538.1"/>
    <property type="molecule type" value="Genomic_DNA"/>
</dbReference>
<evidence type="ECO:0000313" key="3">
    <source>
        <dbReference type="EMBL" id="KAK7281538.1"/>
    </source>
</evidence>
<dbReference type="InterPro" id="IPR045320">
    <property type="entry name" value="JAGGED/SL1-like"/>
</dbReference>
<dbReference type="InterPro" id="IPR013087">
    <property type="entry name" value="Znf_C2H2_type"/>
</dbReference>
<keyword evidence="1" id="KW-0863">Zinc-finger</keyword>
<accession>A0AAN9FZN2</accession>
<gene>
    <name evidence="3" type="ORF">RIF29_09625</name>
</gene>
<dbReference type="Proteomes" id="UP001372338">
    <property type="component" value="Unassembled WGS sequence"/>
</dbReference>
<protein>
    <recommendedName>
        <fullName evidence="2">C2H2-type domain-containing protein</fullName>
    </recommendedName>
</protein>
<dbReference type="GO" id="GO:0008270">
    <property type="term" value="F:zinc ion binding"/>
    <property type="evidence" value="ECO:0007669"/>
    <property type="project" value="UniProtKB-KW"/>
</dbReference>
<reference evidence="3 4" key="1">
    <citation type="submission" date="2024-01" db="EMBL/GenBank/DDBJ databases">
        <title>The genomes of 5 underutilized Papilionoideae crops provide insights into root nodulation and disease resistanc.</title>
        <authorList>
            <person name="Yuan L."/>
        </authorList>
    </citation>
    <scope>NUCLEOTIDE SEQUENCE [LARGE SCALE GENOMIC DNA]</scope>
    <source>
        <strain evidence="3">ZHUSHIDOU_FW_LH</strain>
        <tissue evidence="3">Leaf</tissue>
    </source>
</reference>
<dbReference type="PROSITE" id="PS00028">
    <property type="entry name" value="ZINC_FINGER_C2H2_1"/>
    <property type="match status" value="1"/>
</dbReference>
<comment type="caution">
    <text evidence="3">The sequence shown here is derived from an EMBL/GenBank/DDBJ whole genome shotgun (WGS) entry which is preliminary data.</text>
</comment>
<evidence type="ECO:0000256" key="1">
    <source>
        <dbReference type="PROSITE-ProRule" id="PRU00042"/>
    </source>
</evidence>
<feature type="domain" description="C2H2-type" evidence="2">
    <location>
        <begin position="55"/>
        <end position="82"/>
    </location>
</feature>
<organism evidence="3 4">
    <name type="scientific">Crotalaria pallida</name>
    <name type="common">Smooth rattlebox</name>
    <name type="synonym">Crotalaria striata</name>
    <dbReference type="NCBI Taxonomy" id="3830"/>
    <lineage>
        <taxon>Eukaryota</taxon>
        <taxon>Viridiplantae</taxon>
        <taxon>Streptophyta</taxon>
        <taxon>Embryophyta</taxon>
        <taxon>Tracheophyta</taxon>
        <taxon>Spermatophyta</taxon>
        <taxon>Magnoliopsida</taxon>
        <taxon>eudicotyledons</taxon>
        <taxon>Gunneridae</taxon>
        <taxon>Pentapetalae</taxon>
        <taxon>rosids</taxon>
        <taxon>fabids</taxon>
        <taxon>Fabales</taxon>
        <taxon>Fabaceae</taxon>
        <taxon>Papilionoideae</taxon>
        <taxon>50 kb inversion clade</taxon>
        <taxon>genistoids sensu lato</taxon>
        <taxon>core genistoids</taxon>
        <taxon>Crotalarieae</taxon>
        <taxon>Crotalaria</taxon>
    </lineage>
</organism>
<dbReference type="InterPro" id="IPR036236">
    <property type="entry name" value="Znf_C2H2_sf"/>
</dbReference>